<dbReference type="Gene3D" id="3.90.1150.10">
    <property type="entry name" value="Aspartate Aminotransferase, domain 1"/>
    <property type="match status" value="1"/>
</dbReference>
<feature type="domain" description="Aminotransferase class I/classII large" evidence="1">
    <location>
        <begin position="60"/>
        <end position="358"/>
    </location>
</feature>
<dbReference type="AlphaFoldDB" id="A0A841SS28"/>
<dbReference type="SUPFAM" id="SSF53383">
    <property type="entry name" value="PLP-dependent transferases"/>
    <property type="match status" value="1"/>
</dbReference>
<dbReference type="PANTHER" id="PTHR46577">
    <property type="entry name" value="HTH-TYPE TRANSCRIPTIONAL REGULATORY PROTEIN GABR"/>
    <property type="match status" value="1"/>
</dbReference>
<keyword evidence="2" id="KW-0808">Transferase</keyword>
<dbReference type="Gene3D" id="3.40.640.10">
    <property type="entry name" value="Type I PLP-dependent aspartate aminotransferase-like (Major domain)"/>
    <property type="match status" value="1"/>
</dbReference>
<evidence type="ECO:0000313" key="3">
    <source>
        <dbReference type="Proteomes" id="UP000535838"/>
    </source>
</evidence>
<dbReference type="Pfam" id="PF00155">
    <property type="entry name" value="Aminotran_1_2"/>
    <property type="match status" value="1"/>
</dbReference>
<organism evidence="2 3">
    <name type="scientific">Cohnella thailandensis</name>
    <dbReference type="NCBI Taxonomy" id="557557"/>
    <lineage>
        <taxon>Bacteria</taxon>
        <taxon>Bacillati</taxon>
        <taxon>Bacillota</taxon>
        <taxon>Bacilli</taxon>
        <taxon>Bacillales</taxon>
        <taxon>Paenibacillaceae</taxon>
        <taxon>Cohnella</taxon>
    </lineage>
</organism>
<dbReference type="InterPro" id="IPR004839">
    <property type="entry name" value="Aminotransferase_I/II_large"/>
</dbReference>
<dbReference type="RefSeq" id="WP_185118979.1">
    <property type="nucleotide sequence ID" value="NZ_JACJVQ010000005.1"/>
</dbReference>
<dbReference type="GO" id="GO:0008483">
    <property type="term" value="F:transaminase activity"/>
    <property type="evidence" value="ECO:0007669"/>
    <property type="project" value="UniProtKB-KW"/>
</dbReference>
<proteinExistence type="predicted"/>
<evidence type="ECO:0000313" key="2">
    <source>
        <dbReference type="EMBL" id="MBB6633759.1"/>
    </source>
</evidence>
<evidence type="ECO:0000259" key="1">
    <source>
        <dbReference type="Pfam" id="PF00155"/>
    </source>
</evidence>
<protein>
    <submittedName>
        <fullName evidence="2">PLP-dependent aminotransferase family protein</fullName>
    </submittedName>
</protein>
<sequence length="371" mass="41320">MGEMINWMGGWPKEGVISAAEWEERTGRYAKLALQWRERDSMKLREALSQAELLPTRGVPSSRILVTSGADAAIDWTIKRWLQPGDAVLVERPTSRYALHAFRKAGVVPHPMSGDSSGVDPAALSESIRQLHPRLVYAAPDCTDPEGRAWSPERKEALLQICREQGVAVLLDERQSLLCEPGPRRDSAVEVDRGEKDNAVVFRMGEFPPGMVAGLRLGWICLEGGEEDIRELLPSPSIQPEQASPAEQLALIALLEEGIEPIVKTMRFMVSARIGTLTEQLERQRLDGVSWREPQRGLHVWLELPEGLDGDALLRAAWLNGLLFQPGGAFYVSDPDRCKIRVTVAHTEEKWIKAGVQRLAETIADFLGRWS</sequence>
<dbReference type="Proteomes" id="UP000535838">
    <property type="component" value="Unassembled WGS sequence"/>
</dbReference>
<dbReference type="EMBL" id="JACJVQ010000005">
    <property type="protein sequence ID" value="MBB6633759.1"/>
    <property type="molecule type" value="Genomic_DNA"/>
</dbReference>
<gene>
    <name evidence="2" type="ORF">H7B67_06530</name>
</gene>
<dbReference type="InterPro" id="IPR051446">
    <property type="entry name" value="HTH_trans_reg/aminotransferase"/>
</dbReference>
<accession>A0A841SS28</accession>
<dbReference type="CDD" id="cd00609">
    <property type="entry name" value="AAT_like"/>
    <property type="match status" value="1"/>
</dbReference>
<dbReference type="InterPro" id="IPR015421">
    <property type="entry name" value="PyrdxlP-dep_Trfase_major"/>
</dbReference>
<name>A0A841SS28_9BACL</name>
<dbReference type="GO" id="GO:0030170">
    <property type="term" value="F:pyridoxal phosphate binding"/>
    <property type="evidence" value="ECO:0007669"/>
    <property type="project" value="InterPro"/>
</dbReference>
<comment type="caution">
    <text evidence="2">The sequence shown here is derived from an EMBL/GenBank/DDBJ whole genome shotgun (WGS) entry which is preliminary data.</text>
</comment>
<reference evidence="2 3" key="1">
    <citation type="submission" date="2020-08" db="EMBL/GenBank/DDBJ databases">
        <title>Cohnella phylogeny.</title>
        <authorList>
            <person name="Dunlap C."/>
        </authorList>
    </citation>
    <scope>NUCLEOTIDE SEQUENCE [LARGE SCALE GENOMIC DNA]</scope>
    <source>
        <strain evidence="2 3">DSM 25241</strain>
    </source>
</reference>
<dbReference type="InterPro" id="IPR015424">
    <property type="entry name" value="PyrdxlP-dep_Trfase"/>
</dbReference>
<dbReference type="InterPro" id="IPR015422">
    <property type="entry name" value="PyrdxlP-dep_Trfase_small"/>
</dbReference>
<dbReference type="PANTHER" id="PTHR46577:SF1">
    <property type="entry name" value="HTH-TYPE TRANSCRIPTIONAL REGULATORY PROTEIN GABR"/>
    <property type="match status" value="1"/>
</dbReference>
<keyword evidence="2" id="KW-0032">Aminotransferase</keyword>
<keyword evidence="3" id="KW-1185">Reference proteome</keyword>